<dbReference type="EMBL" id="SMDR01000001">
    <property type="protein sequence ID" value="TNJ35052.1"/>
    <property type="molecule type" value="Genomic_DNA"/>
</dbReference>
<accession>A0A5C4RVX0</accession>
<name>A0A5C4RVX0_9GAMM</name>
<dbReference type="Proteomes" id="UP000305760">
    <property type="component" value="Unassembled WGS sequence"/>
</dbReference>
<proteinExistence type="predicted"/>
<gene>
    <name evidence="2" type="ORF">E1B00_04555</name>
</gene>
<dbReference type="OrthoDB" id="5966619at2"/>
<dbReference type="InterPro" id="IPR045500">
    <property type="entry name" value="DUF6491"/>
</dbReference>
<protein>
    <submittedName>
        <fullName evidence="2">Uncharacterized protein</fullName>
    </submittedName>
</protein>
<dbReference type="RefSeq" id="WP_139446147.1">
    <property type="nucleotide sequence ID" value="NZ_SMDR01000001.1"/>
</dbReference>
<feature type="chain" id="PRO_5022876193" evidence="1">
    <location>
        <begin position="22"/>
        <end position="137"/>
    </location>
</feature>
<keyword evidence="1" id="KW-0732">Signal</keyword>
<dbReference type="Pfam" id="PF20101">
    <property type="entry name" value="DUF6491"/>
    <property type="match status" value="1"/>
</dbReference>
<reference evidence="2 3" key="1">
    <citation type="submission" date="2019-03" db="EMBL/GenBank/DDBJ databases">
        <title>Arenimonas daejeonensis sp. nov., isolated from compost.</title>
        <authorList>
            <person name="Jeon C.O."/>
        </authorList>
    </citation>
    <scope>NUCLEOTIDE SEQUENCE [LARGE SCALE GENOMIC DNA]</scope>
    <source>
        <strain evidence="2 3">R29</strain>
    </source>
</reference>
<organism evidence="2 3">
    <name type="scientific">Arenimonas terrae</name>
    <dbReference type="NCBI Taxonomy" id="2546226"/>
    <lineage>
        <taxon>Bacteria</taxon>
        <taxon>Pseudomonadati</taxon>
        <taxon>Pseudomonadota</taxon>
        <taxon>Gammaproteobacteria</taxon>
        <taxon>Lysobacterales</taxon>
        <taxon>Lysobacteraceae</taxon>
        <taxon>Arenimonas</taxon>
    </lineage>
</organism>
<evidence type="ECO:0000256" key="1">
    <source>
        <dbReference type="SAM" id="SignalP"/>
    </source>
</evidence>
<comment type="caution">
    <text evidence="2">The sequence shown here is derived from an EMBL/GenBank/DDBJ whole genome shotgun (WGS) entry which is preliminary data.</text>
</comment>
<sequence>MRISPILFSLMALVPLTPAVAGESGAPAPRDALRGADCLDPSSARTWDYVSGDELLVDAGRRKYRVHLAEHCTELGHGSVIAFKGDHVSSRVCGNVGEEVRVGRMSCRIERLELIDAEAYREATTGKQGSVSASVSD</sequence>
<evidence type="ECO:0000313" key="3">
    <source>
        <dbReference type="Proteomes" id="UP000305760"/>
    </source>
</evidence>
<keyword evidence="3" id="KW-1185">Reference proteome</keyword>
<feature type="signal peptide" evidence="1">
    <location>
        <begin position="1"/>
        <end position="21"/>
    </location>
</feature>
<dbReference type="AlphaFoldDB" id="A0A5C4RVX0"/>
<evidence type="ECO:0000313" key="2">
    <source>
        <dbReference type="EMBL" id="TNJ35052.1"/>
    </source>
</evidence>